<dbReference type="GO" id="GO:0005975">
    <property type="term" value="P:carbohydrate metabolic process"/>
    <property type="evidence" value="ECO:0007669"/>
    <property type="project" value="InterPro"/>
</dbReference>
<evidence type="ECO:0000256" key="1">
    <source>
        <dbReference type="ARBA" id="ARBA00006821"/>
    </source>
</evidence>
<feature type="domain" description="Glycoside hydrolase family 57 N-terminal" evidence="3">
    <location>
        <begin position="26"/>
        <end position="269"/>
    </location>
</feature>
<dbReference type="PANTHER" id="PTHR36306">
    <property type="entry name" value="ALPHA-AMYLASE-RELATED-RELATED"/>
    <property type="match status" value="1"/>
</dbReference>
<comment type="similarity">
    <text evidence="1">Belongs to the glycosyl hydrolase 57 family.</text>
</comment>
<dbReference type="PANTHER" id="PTHR36306:SF1">
    <property type="entry name" value="ALPHA-AMYLASE-RELATED"/>
    <property type="match status" value="1"/>
</dbReference>
<comment type="caution">
    <text evidence="4">The sequence shown here is derived from an EMBL/GenBank/DDBJ whole genome shotgun (WGS) entry which is preliminary data.</text>
</comment>
<dbReference type="InterPro" id="IPR052046">
    <property type="entry name" value="GH57_Enzymes"/>
</dbReference>
<dbReference type="Proteomes" id="UP000034163">
    <property type="component" value="Unassembled WGS sequence"/>
</dbReference>
<reference evidence="4 5" key="1">
    <citation type="journal article" date="2015" name="Nature">
        <title>rRNA introns, odd ribosomes, and small enigmatic genomes across a large radiation of phyla.</title>
        <authorList>
            <person name="Brown C.T."/>
            <person name="Hug L.A."/>
            <person name="Thomas B.C."/>
            <person name="Sharon I."/>
            <person name="Castelle C.J."/>
            <person name="Singh A."/>
            <person name="Wilkins M.J."/>
            <person name="Williams K.H."/>
            <person name="Banfield J.F."/>
        </authorList>
    </citation>
    <scope>NUCLEOTIDE SEQUENCE [LARGE SCALE GENOMIC DNA]</scope>
</reference>
<proteinExistence type="inferred from homology"/>
<dbReference type="Gene3D" id="3.20.110.20">
    <property type="match status" value="1"/>
</dbReference>
<dbReference type="InterPro" id="IPR004300">
    <property type="entry name" value="Glyco_hydro_57_N"/>
</dbReference>
<evidence type="ECO:0000313" key="5">
    <source>
        <dbReference type="Proteomes" id="UP000034163"/>
    </source>
</evidence>
<dbReference type="InterPro" id="IPR011330">
    <property type="entry name" value="Glyco_hydro/deAcase_b/a-brl"/>
</dbReference>
<dbReference type="SUPFAM" id="SSF88713">
    <property type="entry name" value="Glycoside hydrolase/deacetylase"/>
    <property type="match status" value="1"/>
</dbReference>
<gene>
    <name evidence="4" type="ORF">UU72_C0013G0002</name>
</gene>
<dbReference type="GO" id="GO:0003824">
    <property type="term" value="F:catalytic activity"/>
    <property type="evidence" value="ECO:0007669"/>
    <property type="project" value="InterPro"/>
</dbReference>
<accession>A0A0G0WVF4</accession>
<evidence type="ECO:0000313" key="4">
    <source>
        <dbReference type="EMBL" id="KKS16739.1"/>
    </source>
</evidence>
<protein>
    <recommendedName>
        <fullName evidence="3">Glycoside hydrolase family 57 N-terminal domain-containing protein</fullName>
    </recommendedName>
</protein>
<dbReference type="AlphaFoldDB" id="A0A0G0WVF4"/>
<keyword evidence="2" id="KW-0119">Carbohydrate metabolism</keyword>
<organism evidence="4 5">
    <name type="scientific">candidate division WWE3 bacterium GW2011_GWB1_41_6</name>
    <dbReference type="NCBI Taxonomy" id="1619112"/>
    <lineage>
        <taxon>Bacteria</taxon>
        <taxon>Katanobacteria</taxon>
    </lineage>
</organism>
<dbReference type="Pfam" id="PF03065">
    <property type="entry name" value="Glyco_hydro_57"/>
    <property type="match status" value="1"/>
</dbReference>
<dbReference type="EMBL" id="LCBS01000013">
    <property type="protein sequence ID" value="KKS16739.1"/>
    <property type="molecule type" value="Genomic_DNA"/>
</dbReference>
<name>A0A0G0WVF4_UNCKA</name>
<sequence length="426" mass="48872">MKNEISPKIGLLLHLYQPLTQDPGVFHDITSASYLPLLKFIKNRKDFKVTLNVPLSLLQQMEKYGYLSWVDQLRELVDAGRVELTGSAAYHPLLTKLPLSFIEKQIILNEYGLGYYVGRRAGFEGEPSVMLKNLNGFFPPEMAVNEELVSLLDELGYKWVVMDECAIPGGLVKKGGLYKLGDSMIKLAVREREISNVLSFKRNGSVEDIMHLLLSRDNYIVALDGETFGHHNRDGMYLLESFVDAMHNAGREFVTVSELIEHVSPTDIEHINESTWAAVEEGIENGDAYPMWHRKNNELQKKMWDLYKDFISLYDGREFAGSTDDYETLPIWNEDKLSVIDDPTLRESLKKDMYISQALSSDQFWWASNKEMPDGKVLFDAGMIKRSMEAYKRVLDLENDTVKTESIRQELEKVLSAVRDMDNRIY</sequence>
<evidence type="ECO:0000256" key="2">
    <source>
        <dbReference type="ARBA" id="ARBA00023277"/>
    </source>
</evidence>
<evidence type="ECO:0000259" key="3">
    <source>
        <dbReference type="Pfam" id="PF03065"/>
    </source>
</evidence>